<dbReference type="EMBL" id="JALPQF010000041">
    <property type="protein sequence ID" value="MCK8482309.1"/>
    <property type="molecule type" value="Genomic_DNA"/>
</dbReference>
<name>A0ABT0HD62_9FLAO</name>
<gene>
    <name evidence="1" type="ORF">MUY34_16920</name>
</gene>
<evidence type="ECO:0000313" key="1">
    <source>
        <dbReference type="EMBL" id="MCK8482309.1"/>
    </source>
</evidence>
<accession>A0ABT0HD62</accession>
<protein>
    <recommendedName>
        <fullName evidence="3">Lipoprotein</fullName>
    </recommendedName>
</protein>
<reference evidence="1" key="1">
    <citation type="submission" date="2022-04" db="EMBL/GenBank/DDBJ databases">
        <authorList>
            <person name="Ren T."/>
        </authorList>
    </citation>
    <scope>NUCLEOTIDE SEQUENCE</scope>
    <source>
        <strain evidence="1">F63249</strain>
    </source>
</reference>
<organism evidence="1 2">
    <name type="scientific">Psychroserpens algicola</name>
    <dbReference type="NCBI Taxonomy" id="1719034"/>
    <lineage>
        <taxon>Bacteria</taxon>
        <taxon>Pseudomonadati</taxon>
        <taxon>Bacteroidota</taxon>
        <taxon>Flavobacteriia</taxon>
        <taxon>Flavobacteriales</taxon>
        <taxon>Flavobacteriaceae</taxon>
        <taxon>Psychroserpens</taxon>
    </lineage>
</organism>
<comment type="caution">
    <text evidence="1">The sequence shown here is derived from an EMBL/GenBank/DDBJ whole genome shotgun (WGS) entry which is preliminary data.</text>
</comment>
<dbReference type="PROSITE" id="PS51257">
    <property type="entry name" value="PROKAR_LIPOPROTEIN"/>
    <property type="match status" value="1"/>
</dbReference>
<dbReference type="RefSeq" id="WP_248414027.1">
    <property type="nucleotide sequence ID" value="NZ_JALPQF010000041.1"/>
</dbReference>
<dbReference type="Proteomes" id="UP001203687">
    <property type="component" value="Unassembled WGS sequence"/>
</dbReference>
<proteinExistence type="predicted"/>
<evidence type="ECO:0000313" key="2">
    <source>
        <dbReference type="Proteomes" id="UP001203687"/>
    </source>
</evidence>
<keyword evidence="2" id="KW-1185">Reference proteome</keyword>
<evidence type="ECO:0008006" key="3">
    <source>
        <dbReference type="Google" id="ProtNLM"/>
    </source>
</evidence>
<sequence length="189" mass="20318">MKKIILLLTLISVVSCFKDDDPELTSINGDGSGGLSCILNGTIMNPSGGGIGGNRTCRINYIPDEDIYLFAVGFTSGQFGFSSVSAVAFFESEGYQGIVNSGNFVGQTFSLTGTDTSDNYENNGRVTKGNLNVEGRNYSTSSIRTGTMTILHYDDEEFTVSGTFEFEAENEFGDIITITDGRFDSSLGY</sequence>